<organism evidence="1 2">
    <name type="scientific">Burkholderia ubonensis</name>
    <dbReference type="NCBI Taxonomy" id="101571"/>
    <lineage>
        <taxon>Bacteria</taxon>
        <taxon>Pseudomonadati</taxon>
        <taxon>Pseudomonadota</taxon>
        <taxon>Betaproteobacteria</taxon>
        <taxon>Burkholderiales</taxon>
        <taxon>Burkholderiaceae</taxon>
        <taxon>Burkholderia</taxon>
        <taxon>Burkholderia cepacia complex</taxon>
    </lineage>
</organism>
<evidence type="ECO:0000313" key="2">
    <source>
        <dbReference type="Proteomes" id="UP000056453"/>
    </source>
</evidence>
<accession>A0AAW3MU53</accession>
<comment type="caution">
    <text evidence="1">The sequence shown here is derived from an EMBL/GenBank/DDBJ whole genome shotgun (WGS) entry which is preliminary data.</text>
</comment>
<sequence>MKLRFPKATSRYTATGAIVYDEATDAELGQASAGDWAVEHAWVAAANKLQHVSGPLTDEWMPWADKLIRSVRHALDNGIPAEVYAGYPSPAEGFFFELHADLPYGRPVFLADVKANLEKMPEFQELDAQVRQKFGFSILGGKLPTQ</sequence>
<name>A0AAW3MU53_9BURK</name>
<protein>
    <submittedName>
        <fullName evidence="1">Uncharacterized protein</fullName>
    </submittedName>
</protein>
<dbReference type="Proteomes" id="UP000056453">
    <property type="component" value="Unassembled WGS sequence"/>
</dbReference>
<dbReference type="AlphaFoldDB" id="A0AAW3MU53"/>
<reference evidence="1 2" key="1">
    <citation type="submission" date="2015-11" db="EMBL/GenBank/DDBJ databases">
        <title>Expanding the genomic diversity of Burkholderia species for the development of highly accurate diagnostics.</title>
        <authorList>
            <person name="Sahl J."/>
            <person name="Keim P."/>
            <person name="Wagner D."/>
        </authorList>
    </citation>
    <scope>NUCLEOTIDE SEQUENCE [LARGE SCALE GENOMIC DNA]</scope>
    <source>
        <strain evidence="1 2">MSMB1808WGS</strain>
    </source>
</reference>
<gene>
    <name evidence="1" type="ORF">WJ96_06075</name>
</gene>
<dbReference type="EMBL" id="LPBJ01000047">
    <property type="protein sequence ID" value="KVP98137.1"/>
    <property type="molecule type" value="Genomic_DNA"/>
</dbReference>
<proteinExistence type="predicted"/>
<keyword evidence="2" id="KW-1185">Reference proteome</keyword>
<evidence type="ECO:0000313" key="1">
    <source>
        <dbReference type="EMBL" id="KVP98137.1"/>
    </source>
</evidence>